<dbReference type="PANTHER" id="PTHR30204">
    <property type="entry name" value="REDOX-CYCLING DRUG-SENSING TRANSCRIPTIONAL ACTIVATOR SOXR"/>
    <property type="match status" value="1"/>
</dbReference>
<dbReference type="Gene3D" id="1.25.10.10">
    <property type="entry name" value="Leucine-rich Repeat Variant"/>
    <property type="match status" value="1"/>
</dbReference>
<feature type="domain" description="HTH merR-type" evidence="2">
    <location>
        <begin position="1"/>
        <end position="69"/>
    </location>
</feature>
<dbReference type="Gene3D" id="1.10.1660.10">
    <property type="match status" value="1"/>
</dbReference>
<evidence type="ECO:0000313" key="3">
    <source>
        <dbReference type="EMBL" id="PJJ72354.1"/>
    </source>
</evidence>
<evidence type="ECO:0000256" key="1">
    <source>
        <dbReference type="ARBA" id="ARBA00023125"/>
    </source>
</evidence>
<dbReference type="PROSITE" id="PS00552">
    <property type="entry name" value="HTH_MERR_1"/>
    <property type="match status" value="1"/>
</dbReference>
<dbReference type="Pfam" id="PF13646">
    <property type="entry name" value="HEAT_2"/>
    <property type="match status" value="1"/>
</dbReference>
<comment type="caution">
    <text evidence="3">The sequence shown here is derived from an EMBL/GenBank/DDBJ whole genome shotgun (WGS) entry which is preliminary data.</text>
</comment>
<dbReference type="InterPro" id="IPR009061">
    <property type="entry name" value="DNA-bd_dom_put_sf"/>
</dbReference>
<gene>
    <name evidence="3" type="ORF">CLV46_1925</name>
</gene>
<dbReference type="SUPFAM" id="SSF46955">
    <property type="entry name" value="Putative DNA-binding domain"/>
    <property type="match status" value="1"/>
</dbReference>
<accession>A0A2M9CKC5</accession>
<dbReference type="InterPro" id="IPR016024">
    <property type="entry name" value="ARM-type_fold"/>
</dbReference>
<dbReference type="OrthoDB" id="9809391at2"/>
<dbReference type="PRINTS" id="PR00040">
    <property type="entry name" value="HTHMERR"/>
</dbReference>
<dbReference type="Proteomes" id="UP000228758">
    <property type="component" value="Unassembled WGS sequence"/>
</dbReference>
<protein>
    <submittedName>
        <fullName evidence="3">DNA-binding transcriptional MerR regulator</fullName>
    </submittedName>
</protein>
<reference evidence="3 4" key="1">
    <citation type="submission" date="2017-11" db="EMBL/GenBank/DDBJ databases">
        <title>Genomic Encyclopedia of Archaeal and Bacterial Type Strains, Phase II (KMG-II): From Individual Species to Whole Genera.</title>
        <authorList>
            <person name="Goeker M."/>
        </authorList>
    </citation>
    <scope>NUCLEOTIDE SEQUENCE [LARGE SCALE GENOMIC DNA]</scope>
    <source>
        <strain evidence="3 4">DSM 27393</strain>
    </source>
</reference>
<evidence type="ECO:0000313" key="4">
    <source>
        <dbReference type="Proteomes" id="UP000228758"/>
    </source>
</evidence>
<dbReference type="Pfam" id="PF13411">
    <property type="entry name" value="MerR_1"/>
    <property type="match status" value="1"/>
</dbReference>
<dbReference type="PROSITE" id="PS50937">
    <property type="entry name" value="HTH_MERR_2"/>
    <property type="match status" value="1"/>
</dbReference>
<dbReference type="InterPro" id="IPR004155">
    <property type="entry name" value="PBS_lyase_HEAT"/>
</dbReference>
<proteinExistence type="predicted"/>
<dbReference type="InterPro" id="IPR047057">
    <property type="entry name" value="MerR_fam"/>
</dbReference>
<dbReference type="InterPro" id="IPR011989">
    <property type="entry name" value="ARM-like"/>
</dbReference>
<dbReference type="PANTHER" id="PTHR30204:SF93">
    <property type="entry name" value="HTH MERR-TYPE DOMAIN-CONTAINING PROTEIN"/>
    <property type="match status" value="1"/>
</dbReference>
<dbReference type="GO" id="GO:0003700">
    <property type="term" value="F:DNA-binding transcription factor activity"/>
    <property type="evidence" value="ECO:0007669"/>
    <property type="project" value="InterPro"/>
</dbReference>
<organism evidence="3 4">
    <name type="scientific">Diaminobutyricimonas aerilata</name>
    <dbReference type="NCBI Taxonomy" id="1162967"/>
    <lineage>
        <taxon>Bacteria</taxon>
        <taxon>Bacillati</taxon>
        <taxon>Actinomycetota</taxon>
        <taxon>Actinomycetes</taxon>
        <taxon>Micrococcales</taxon>
        <taxon>Microbacteriaceae</taxon>
        <taxon>Diaminobutyricimonas</taxon>
    </lineage>
</organism>
<dbReference type="SMART" id="SM00422">
    <property type="entry name" value="HTH_MERR"/>
    <property type="match status" value="1"/>
</dbReference>
<sequence>MLIGEVSARSGISTRMLRHYDRVGLLSPSGREHGAYRRYSDDDVRRLFYIESLRSLGLTLREVALALADPSFDPASVVERLLVGTRARLARERELLDRLERVHASAPDAWSDVLRTVGLVRGLDAEDPSTRQRIVLSGEAAAPADVARLAEAALRETDPNAAGALDWALARIGESAVPLLVAALDSSDPDRRRRAIEALAKHPSPEAEGALVQSLRHVDPVVRARAALASGARGVLEAVPLLLALVADGRGDVEASEVLGSLAVRHGQADAVARLIADESVGAPDAARVRLAAALAEVPGSIAASILTAFASDPDPRVAGTATFLLAARSPEG</sequence>
<dbReference type="GO" id="GO:0003677">
    <property type="term" value="F:DNA binding"/>
    <property type="evidence" value="ECO:0007669"/>
    <property type="project" value="UniProtKB-KW"/>
</dbReference>
<name>A0A2M9CKC5_9MICO</name>
<dbReference type="InterPro" id="IPR000551">
    <property type="entry name" value="MerR-type_HTH_dom"/>
</dbReference>
<evidence type="ECO:0000259" key="2">
    <source>
        <dbReference type="PROSITE" id="PS50937"/>
    </source>
</evidence>
<keyword evidence="1 3" id="KW-0238">DNA-binding</keyword>
<dbReference type="EMBL" id="PGFF01000001">
    <property type="protein sequence ID" value="PJJ72354.1"/>
    <property type="molecule type" value="Genomic_DNA"/>
</dbReference>
<dbReference type="SUPFAM" id="SSF48371">
    <property type="entry name" value="ARM repeat"/>
    <property type="match status" value="1"/>
</dbReference>
<dbReference type="AlphaFoldDB" id="A0A2M9CKC5"/>
<dbReference type="SMART" id="SM00567">
    <property type="entry name" value="EZ_HEAT"/>
    <property type="match status" value="4"/>
</dbReference>
<keyword evidence="4" id="KW-1185">Reference proteome</keyword>
<dbReference type="RefSeq" id="WP_100364554.1">
    <property type="nucleotide sequence ID" value="NZ_PGFF01000001.1"/>
</dbReference>